<comment type="caution">
    <text evidence="4">The sequence shown here is derived from an EMBL/GenBank/DDBJ whole genome shotgun (WGS) entry which is preliminary data.</text>
</comment>
<accession>A0A937W206</accession>
<dbReference type="Pfam" id="PF01627">
    <property type="entry name" value="Hpt"/>
    <property type="match status" value="1"/>
</dbReference>
<dbReference type="Proteomes" id="UP000712673">
    <property type="component" value="Unassembled WGS sequence"/>
</dbReference>
<feature type="region of interest" description="Disordered" evidence="2">
    <location>
        <begin position="1"/>
        <end position="23"/>
    </location>
</feature>
<feature type="domain" description="HPt" evidence="3">
    <location>
        <begin position="48"/>
        <end position="128"/>
    </location>
</feature>
<organism evidence="4 5">
    <name type="scientific">Tectimicrobiota bacterium</name>
    <dbReference type="NCBI Taxonomy" id="2528274"/>
    <lineage>
        <taxon>Bacteria</taxon>
        <taxon>Pseudomonadati</taxon>
        <taxon>Nitrospinota/Tectimicrobiota group</taxon>
        <taxon>Candidatus Tectimicrobiota</taxon>
    </lineage>
</organism>
<evidence type="ECO:0000256" key="1">
    <source>
        <dbReference type="PROSITE-ProRule" id="PRU00110"/>
    </source>
</evidence>
<dbReference type="PROSITE" id="PS50894">
    <property type="entry name" value="HPT"/>
    <property type="match status" value="1"/>
</dbReference>
<name>A0A937W206_UNCTE</name>
<evidence type="ECO:0000313" key="5">
    <source>
        <dbReference type="Proteomes" id="UP000712673"/>
    </source>
</evidence>
<dbReference type="InterPro" id="IPR008207">
    <property type="entry name" value="Sig_transdc_His_kin_Hpt_dom"/>
</dbReference>
<protein>
    <submittedName>
        <fullName evidence="4">Hpt domain-containing protein</fullName>
    </submittedName>
</protein>
<evidence type="ECO:0000259" key="3">
    <source>
        <dbReference type="PROSITE" id="PS50894"/>
    </source>
</evidence>
<dbReference type="GO" id="GO:0000160">
    <property type="term" value="P:phosphorelay signal transduction system"/>
    <property type="evidence" value="ECO:0007669"/>
    <property type="project" value="InterPro"/>
</dbReference>
<reference evidence="4" key="1">
    <citation type="submission" date="2019-03" db="EMBL/GenBank/DDBJ databases">
        <title>Lake Tanganyika Metagenome-Assembled Genomes (MAGs).</title>
        <authorList>
            <person name="Tran P."/>
        </authorList>
    </citation>
    <scope>NUCLEOTIDE SEQUENCE</scope>
    <source>
        <strain evidence="4">K_DeepCast_65m_m2_066</strain>
    </source>
</reference>
<feature type="modified residue" description="Phosphohistidine" evidence="1">
    <location>
        <position position="87"/>
    </location>
</feature>
<dbReference type="SUPFAM" id="SSF47226">
    <property type="entry name" value="Histidine-containing phosphotransfer domain, HPT domain"/>
    <property type="match status" value="1"/>
</dbReference>
<dbReference type="GO" id="GO:0004672">
    <property type="term" value="F:protein kinase activity"/>
    <property type="evidence" value="ECO:0007669"/>
    <property type="project" value="UniProtKB-ARBA"/>
</dbReference>
<dbReference type="InterPro" id="IPR036641">
    <property type="entry name" value="HPT_dom_sf"/>
</dbReference>
<evidence type="ECO:0000313" key="4">
    <source>
        <dbReference type="EMBL" id="MBM3223750.1"/>
    </source>
</evidence>
<gene>
    <name evidence="4" type="ORF">FJZ47_08130</name>
</gene>
<dbReference type="EMBL" id="VGLS01000193">
    <property type="protein sequence ID" value="MBM3223750.1"/>
    <property type="molecule type" value="Genomic_DNA"/>
</dbReference>
<dbReference type="Gene3D" id="1.20.120.160">
    <property type="entry name" value="HPT domain"/>
    <property type="match status" value="1"/>
</dbReference>
<feature type="non-terminal residue" evidence="4">
    <location>
        <position position="1"/>
    </location>
</feature>
<dbReference type="AlphaFoldDB" id="A0A937W206"/>
<sequence>TSWKDTSISYGRDKRQRGSPSTESCVRHPLLFSRTTLVLEGLLALPRGAASVQRILRTYLDTTPALISALQEGFCQGDAMHVEQAAHSLKSSSSNVGALALAELARALEAMGRAQNLAQAAPLLAGIA</sequence>
<evidence type="ECO:0000256" key="2">
    <source>
        <dbReference type="SAM" id="MobiDB-lite"/>
    </source>
</evidence>
<proteinExistence type="predicted"/>
<keyword evidence="1" id="KW-0597">Phosphoprotein</keyword>